<feature type="compositionally biased region" description="Basic and acidic residues" evidence="5">
    <location>
        <begin position="399"/>
        <end position="413"/>
    </location>
</feature>
<keyword evidence="3 6" id="KW-1133">Transmembrane helix</keyword>
<dbReference type="InterPro" id="IPR018499">
    <property type="entry name" value="Tetraspanin/Peripherin"/>
</dbReference>
<feature type="transmembrane region" description="Helical" evidence="6">
    <location>
        <begin position="203"/>
        <end position="223"/>
    </location>
</feature>
<comment type="subcellular location">
    <subcellularLocation>
        <location evidence="1">Membrane</location>
        <topology evidence="1">Multi-pass membrane protein</topology>
    </subcellularLocation>
</comment>
<gene>
    <name evidence="7" type="ORF">M413DRAFT_168446</name>
</gene>
<evidence type="ECO:0000256" key="2">
    <source>
        <dbReference type="ARBA" id="ARBA00022692"/>
    </source>
</evidence>
<evidence type="ECO:0000313" key="7">
    <source>
        <dbReference type="EMBL" id="KIM40810.1"/>
    </source>
</evidence>
<name>A0A0C3BW17_HEBCY</name>
<dbReference type="AlphaFoldDB" id="A0A0C3BW17"/>
<dbReference type="EMBL" id="KN831782">
    <property type="protein sequence ID" value="KIM40810.1"/>
    <property type="molecule type" value="Genomic_DNA"/>
</dbReference>
<evidence type="ECO:0000313" key="8">
    <source>
        <dbReference type="Proteomes" id="UP000053424"/>
    </source>
</evidence>
<reference evidence="7 8" key="1">
    <citation type="submission" date="2014-04" db="EMBL/GenBank/DDBJ databases">
        <authorList>
            <consortium name="DOE Joint Genome Institute"/>
            <person name="Kuo A."/>
            <person name="Gay G."/>
            <person name="Dore J."/>
            <person name="Kohler A."/>
            <person name="Nagy L.G."/>
            <person name="Floudas D."/>
            <person name="Copeland A."/>
            <person name="Barry K.W."/>
            <person name="Cichocki N."/>
            <person name="Veneault-Fourrey C."/>
            <person name="LaButti K."/>
            <person name="Lindquist E.A."/>
            <person name="Lipzen A."/>
            <person name="Lundell T."/>
            <person name="Morin E."/>
            <person name="Murat C."/>
            <person name="Sun H."/>
            <person name="Tunlid A."/>
            <person name="Henrissat B."/>
            <person name="Grigoriev I.V."/>
            <person name="Hibbett D.S."/>
            <person name="Martin F."/>
            <person name="Nordberg H.P."/>
            <person name="Cantor M.N."/>
            <person name="Hua S.X."/>
        </authorList>
    </citation>
    <scope>NUCLEOTIDE SEQUENCE [LARGE SCALE GENOMIC DNA]</scope>
    <source>
        <strain evidence="8">h7</strain>
    </source>
</reference>
<proteinExistence type="predicted"/>
<evidence type="ECO:0000256" key="5">
    <source>
        <dbReference type="SAM" id="MobiDB-lite"/>
    </source>
</evidence>
<evidence type="ECO:0000256" key="6">
    <source>
        <dbReference type="SAM" id="Phobius"/>
    </source>
</evidence>
<feature type="transmembrane region" description="Helical" evidence="6">
    <location>
        <begin position="176"/>
        <end position="196"/>
    </location>
</feature>
<keyword evidence="2 6" id="KW-0812">Transmembrane</keyword>
<protein>
    <recommendedName>
        <fullName evidence="9">Tetraspanin Tsp2 family</fullName>
    </recommendedName>
</protein>
<dbReference type="STRING" id="686832.A0A0C3BW17"/>
<dbReference type="Pfam" id="PF00335">
    <property type="entry name" value="Tetraspanin"/>
    <property type="match status" value="1"/>
</dbReference>
<dbReference type="Proteomes" id="UP000053424">
    <property type="component" value="Unassembled WGS sequence"/>
</dbReference>
<sequence>MDKDSPTSSRRVSTNSIAYSAAGSTRHMLADMNNSSSTDYLSPPSAPFVGLRTPDNLSVGSNSQTNLSLSLNYLPTKFSSSIISPGGARFRKNAKGDDINLPKRGGGLEAFKTGEARMPQGKMRLRWNKFKWIIFFMNTLMTFYSLAALVVCLLTWFDVWQHADIIRTGNRQELILSTLAASIGVFTSVIGWAGILLNNRGFLAWYTFLTWVTFAFLVTPGYITYKKRTFNLEGKINAQWSQKLGAEGRMRIQNQLSCCGYFSPFIEATISQTCYARSVLPGCKLPYLQFERFVLKRWYAAVFILVPVQIAVMLTGLLCSNHITYRFGKGMMPEAYRLNLSTMAVIMENYASQLAEQYGSEVADDVLKRSRSNLQLGANNSAPSHGQPPHHAPLSPFHVKYDSLHRGPPDSAR</sequence>
<evidence type="ECO:0000256" key="1">
    <source>
        <dbReference type="ARBA" id="ARBA00004141"/>
    </source>
</evidence>
<dbReference type="OrthoDB" id="2156690at2759"/>
<dbReference type="GO" id="GO:0016020">
    <property type="term" value="C:membrane"/>
    <property type="evidence" value="ECO:0007669"/>
    <property type="project" value="UniProtKB-SubCell"/>
</dbReference>
<keyword evidence="8" id="KW-1185">Reference proteome</keyword>
<evidence type="ECO:0000256" key="3">
    <source>
        <dbReference type="ARBA" id="ARBA00022989"/>
    </source>
</evidence>
<dbReference type="HOGENOM" id="CLU_030826_1_0_1"/>
<feature type="transmembrane region" description="Helical" evidence="6">
    <location>
        <begin position="298"/>
        <end position="319"/>
    </location>
</feature>
<organism evidence="7 8">
    <name type="scientific">Hebeloma cylindrosporum</name>
    <dbReference type="NCBI Taxonomy" id="76867"/>
    <lineage>
        <taxon>Eukaryota</taxon>
        <taxon>Fungi</taxon>
        <taxon>Dikarya</taxon>
        <taxon>Basidiomycota</taxon>
        <taxon>Agaricomycotina</taxon>
        <taxon>Agaricomycetes</taxon>
        <taxon>Agaricomycetidae</taxon>
        <taxon>Agaricales</taxon>
        <taxon>Agaricineae</taxon>
        <taxon>Hymenogastraceae</taxon>
        <taxon>Hebeloma</taxon>
    </lineage>
</organism>
<evidence type="ECO:0000256" key="4">
    <source>
        <dbReference type="ARBA" id="ARBA00023136"/>
    </source>
</evidence>
<keyword evidence="4 6" id="KW-0472">Membrane</keyword>
<feature type="transmembrane region" description="Helical" evidence="6">
    <location>
        <begin position="132"/>
        <end position="156"/>
    </location>
</feature>
<reference evidence="8" key="2">
    <citation type="submission" date="2015-01" db="EMBL/GenBank/DDBJ databases">
        <title>Evolutionary Origins and Diversification of the Mycorrhizal Mutualists.</title>
        <authorList>
            <consortium name="DOE Joint Genome Institute"/>
            <consortium name="Mycorrhizal Genomics Consortium"/>
            <person name="Kohler A."/>
            <person name="Kuo A."/>
            <person name="Nagy L.G."/>
            <person name="Floudas D."/>
            <person name="Copeland A."/>
            <person name="Barry K.W."/>
            <person name="Cichocki N."/>
            <person name="Veneault-Fourrey C."/>
            <person name="LaButti K."/>
            <person name="Lindquist E.A."/>
            <person name="Lipzen A."/>
            <person name="Lundell T."/>
            <person name="Morin E."/>
            <person name="Murat C."/>
            <person name="Riley R."/>
            <person name="Ohm R."/>
            <person name="Sun H."/>
            <person name="Tunlid A."/>
            <person name="Henrissat B."/>
            <person name="Grigoriev I.V."/>
            <person name="Hibbett D.S."/>
            <person name="Martin F."/>
        </authorList>
    </citation>
    <scope>NUCLEOTIDE SEQUENCE [LARGE SCALE GENOMIC DNA]</scope>
    <source>
        <strain evidence="8">h7</strain>
    </source>
</reference>
<evidence type="ECO:0008006" key="9">
    <source>
        <dbReference type="Google" id="ProtNLM"/>
    </source>
</evidence>
<accession>A0A0C3BW17</accession>
<feature type="region of interest" description="Disordered" evidence="5">
    <location>
        <begin position="376"/>
        <end position="413"/>
    </location>
</feature>